<dbReference type="EMBL" id="JMPJ01000062">
    <property type="protein sequence ID" value="KFC79933.1"/>
    <property type="molecule type" value="Genomic_DNA"/>
</dbReference>
<dbReference type="GeneID" id="78382781"/>
<dbReference type="RefSeq" id="WP_034792096.1">
    <property type="nucleotide sequence ID" value="NZ_JMPJ01000062.1"/>
</dbReference>
<dbReference type="HAMAP" id="MF_01874">
    <property type="entry name" value="UPF0756"/>
    <property type="match status" value="1"/>
</dbReference>
<dbReference type="PANTHER" id="PTHR38452:SF1">
    <property type="entry name" value="UPF0756 MEMBRANE PROTEIN YEAL"/>
    <property type="match status" value="1"/>
</dbReference>
<dbReference type="GO" id="GO:0005886">
    <property type="term" value="C:plasma membrane"/>
    <property type="evidence" value="ECO:0007669"/>
    <property type="project" value="UniProtKB-SubCell"/>
</dbReference>
<dbReference type="eggNOG" id="COG2707">
    <property type="taxonomic scope" value="Bacteria"/>
</dbReference>
<keyword evidence="4 5" id="KW-0472">Membrane</keyword>
<dbReference type="OrthoDB" id="80306at2"/>
<feature type="transmembrane region" description="Helical" evidence="5">
    <location>
        <begin position="6"/>
        <end position="39"/>
    </location>
</feature>
<accession>A0A085G888</accession>
<proteinExistence type="inferred from homology"/>
<feature type="transmembrane region" description="Helical" evidence="5">
    <location>
        <begin position="82"/>
        <end position="102"/>
    </location>
</feature>
<comment type="similarity">
    <text evidence="5">Belongs to the UPF0756 family.</text>
</comment>
<evidence type="ECO:0000256" key="5">
    <source>
        <dbReference type="HAMAP-Rule" id="MF_01874"/>
    </source>
</evidence>
<feature type="transmembrane region" description="Helical" evidence="5">
    <location>
        <begin position="114"/>
        <end position="147"/>
    </location>
</feature>
<reference evidence="6 7" key="1">
    <citation type="submission" date="2014-05" db="EMBL/GenBank/DDBJ databases">
        <title>ATOL: Assembling a taxonomically balanced genome-scale reconstruction of the evolutionary history of the Enterobacteriaceae.</title>
        <authorList>
            <person name="Plunkett G.III."/>
            <person name="Neeno-Eckwall E.C."/>
            <person name="Glasner J.D."/>
            <person name="Perna N.T."/>
        </authorList>
    </citation>
    <scope>NUCLEOTIDE SEQUENCE [LARGE SCALE GENOMIC DNA]</scope>
    <source>
        <strain evidence="6 7">ATCC 33852</strain>
    </source>
</reference>
<organism evidence="6 7">
    <name type="scientific">Ewingella americana (strain ATCC 33852 / DSM 4580 / CCUG 14506 / JCM 5911 / LMG 7869 / NCTC 12157 / CDC 1468-78)</name>
    <dbReference type="NCBI Taxonomy" id="910964"/>
    <lineage>
        <taxon>Bacteria</taxon>
        <taxon>Pseudomonadati</taxon>
        <taxon>Pseudomonadota</taxon>
        <taxon>Gammaproteobacteria</taxon>
        <taxon>Enterobacterales</taxon>
        <taxon>Yersiniaceae</taxon>
        <taxon>Ewingella</taxon>
    </lineage>
</organism>
<feature type="transmembrane region" description="Helical" evidence="5">
    <location>
        <begin position="51"/>
        <end position="70"/>
    </location>
</feature>
<dbReference type="Pfam" id="PF04284">
    <property type="entry name" value="DUF441"/>
    <property type="match status" value="1"/>
</dbReference>
<evidence type="ECO:0000256" key="4">
    <source>
        <dbReference type="ARBA" id="ARBA00023136"/>
    </source>
</evidence>
<protein>
    <recommendedName>
        <fullName evidence="5">UPF0756 membrane protein GEAM_2563</fullName>
    </recommendedName>
</protein>
<evidence type="ECO:0000256" key="1">
    <source>
        <dbReference type="ARBA" id="ARBA00022475"/>
    </source>
</evidence>
<dbReference type="STRING" id="910964.GEAM_2563"/>
<sequence>MAFLDPTLLILLVFAGLGIISNNSSVTIAMFFLLTVRITPLNQFFPWIERYGLTIGIIVLTIGVMAPIASGKISASTVVHSFMHWKSILAILVGVLVSWLGGRGLTLMGSQPHLVAGLLVGTVLGVAFFKGVPVGPLIAAGLLSLMVGKT</sequence>
<keyword evidence="2 5" id="KW-0812">Transmembrane</keyword>
<evidence type="ECO:0000256" key="2">
    <source>
        <dbReference type="ARBA" id="ARBA00022692"/>
    </source>
</evidence>
<evidence type="ECO:0000256" key="3">
    <source>
        <dbReference type="ARBA" id="ARBA00022989"/>
    </source>
</evidence>
<dbReference type="InterPro" id="IPR007382">
    <property type="entry name" value="UPF0756_TM"/>
</dbReference>
<comment type="caution">
    <text evidence="6">The sequence shown here is derived from an EMBL/GenBank/DDBJ whole genome shotgun (WGS) entry which is preliminary data.</text>
</comment>
<evidence type="ECO:0000313" key="6">
    <source>
        <dbReference type="EMBL" id="KFC79933.1"/>
    </source>
</evidence>
<dbReference type="AlphaFoldDB" id="A0A085G888"/>
<name>A0A085G888_EWIA3</name>
<gene>
    <name evidence="6" type="ORF">GEAM_2563</name>
</gene>
<keyword evidence="3 5" id="KW-1133">Transmembrane helix</keyword>
<dbReference type="Proteomes" id="UP000028640">
    <property type="component" value="Unassembled WGS sequence"/>
</dbReference>
<comment type="subcellular location">
    <subcellularLocation>
        <location evidence="5">Cell membrane</location>
        <topology evidence="5">Multi-pass membrane protein</topology>
    </subcellularLocation>
</comment>
<evidence type="ECO:0000313" key="7">
    <source>
        <dbReference type="Proteomes" id="UP000028640"/>
    </source>
</evidence>
<keyword evidence="7" id="KW-1185">Reference proteome</keyword>
<dbReference type="PANTHER" id="PTHR38452">
    <property type="entry name" value="UPF0756 MEMBRANE PROTEIN YEAL"/>
    <property type="match status" value="1"/>
</dbReference>
<keyword evidence="1 5" id="KW-1003">Cell membrane</keyword>